<dbReference type="PROSITE" id="PS50855">
    <property type="entry name" value="COX1"/>
    <property type="match status" value="1"/>
</dbReference>
<evidence type="ECO:0000256" key="3">
    <source>
        <dbReference type="SAM" id="Phobius"/>
    </source>
</evidence>
<accession>A0A8S0VX70</accession>
<dbReference type="GO" id="GO:0004129">
    <property type="term" value="F:cytochrome-c oxidase activity"/>
    <property type="evidence" value="ECO:0007669"/>
    <property type="project" value="InterPro"/>
</dbReference>
<dbReference type="EC" id="1.9.3.1" evidence="5 6"/>
<feature type="transmembrane region" description="Helical" evidence="3">
    <location>
        <begin position="439"/>
        <end position="461"/>
    </location>
</feature>
<feature type="transmembrane region" description="Helical" evidence="3">
    <location>
        <begin position="271"/>
        <end position="298"/>
    </location>
</feature>
<gene>
    <name evidence="6" type="ORF">DEACI_0767</name>
    <name evidence="5" type="ORF">DEACI_2320</name>
</gene>
<dbReference type="GO" id="GO:0016491">
    <property type="term" value="F:oxidoreductase activity"/>
    <property type="evidence" value="ECO:0007669"/>
    <property type="project" value="UniProtKB-KW"/>
</dbReference>
<keyword evidence="5" id="KW-0560">Oxidoreductase</keyword>
<organism evidence="5">
    <name type="scientific">Acididesulfobacillus acetoxydans</name>
    <dbReference type="NCBI Taxonomy" id="1561005"/>
    <lineage>
        <taxon>Bacteria</taxon>
        <taxon>Bacillati</taxon>
        <taxon>Bacillota</taxon>
        <taxon>Clostridia</taxon>
        <taxon>Eubacteriales</taxon>
        <taxon>Peptococcaceae</taxon>
        <taxon>Acididesulfobacillus</taxon>
    </lineage>
</organism>
<dbReference type="InterPro" id="IPR000883">
    <property type="entry name" value="Cyt_C_Oxase_1"/>
</dbReference>
<feature type="transmembrane region" description="Helical" evidence="3">
    <location>
        <begin position="391"/>
        <end position="419"/>
    </location>
</feature>
<feature type="transmembrane region" description="Helical" evidence="3">
    <location>
        <begin position="243"/>
        <end position="265"/>
    </location>
</feature>
<keyword evidence="3" id="KW-0812">Transmembrane</keyword>
<dbReference type="EMBL" id="LR746496">
    <property type="protein sequence ID" value="CAA7601653.1"/>
    <property type="molecule type" value="Genomic_DNA"/>
</dbReference>
<name>A0A8S0VX70_9FIRM</name>
<evidence type="ECO:0000313" key="6">
    <source>
        <dbReference type="EMBL" id="CEJ06319.1"/>
    </source>
</evidence>
<dbReference type="Gene3D" id="1.20.210.10">
    <property type="entry name" value="Cytochrome c oxidase-like, subunit I domain"/>
    <property type="match status" value="1"/>
</dbReference>
<evidence type="ECO:0000256" key="2">
    <source>
        <dbReference type="ARBA" id="ARBA00022982"/>
    </source>
</evidence>
<evidence type="ECO:0000313" key="5">
    <source>
        <dbReference type="EMBL" id="CAA7601653.1"/>
    </source>
</evidence>
<dbReference type="Pfam" id="PF00115">
    <property type="entry name" value="COX1"/>
    <property type="match status" value="1"/>
</dbReference>
<reference evidence="6" key="1">
    <citation type="submission" date="2014-11" db="EMBL/GenBank/DDBJ databases">
        <authorList>
            <person name="Hornung B.V."/>
        </authorList>
    </citation>
    <scope>NUCLEOTIDE SEQUENCE</scope>
    <source>
        <strain evidence="6">INE</strain>
    </source>
</reference>
<feature type="transmembrane region" description="Helical" evidence="3">
    <location>
        <begin position="108"/>
        <end position="131"/>
    </location>
</feature>
<protein>
    <submittedName>
        <fullName evidence="5">Cytochrome-c oxidase</fullName>
        <ecNumber evidence="5 6">1.9.3.1</ecNumber>
    </submittedName>
    <submittedName>
        <fullName evidence="6">Nitric oxide reductase subunit B</fullName>
    </submittedName>
</protein>
<dbReference type="Proteomes" id="UP001071230">
    <property type="component" value="Unassembled WGS sequence"/>
</dbReference>
<dbReference type="KEGG" id="aacx:DEACI_2320"/>
<evidence type="ECO:0000313" key="7">
    <source>
        <dbReference type="Proteomes" id="UP001071230"/>
    </source>
</evidence>
<feature type="transmembrane region" description="Helical" evidence="3">
    <location>
        <begin position="172"/>
        <end position="195"/>
    </location>
</feature>
<keyword evidence="3" id="KW-0472">Membrane</keyword>
<dbReference type="RefSeq" id="WP_240985150.1">
    <property type="nucleotide sequence ID" value="NZ_CDGJ01000022.1"/>
</dbReference>
<dbReference type="EMBL" id="CDGJ01000022">
    <property type="protein sequence ID" value="CEJ06319.1"/>
    <property type="molecule type" value="Genomic_DNA"/>
</dbReference>
<proteinExistence type="predicted"/>
<dbReference type="GO" id="GO:0016020">
    <property type="term" value="C:membrane"/>
    <property type="evidence" value="ECO:0007669"/>
    <property type="project" value="InterPro"/>
</dbReference>
<feature type="transmembrane region" description="Helical" evidence="3">
    <location>
        <begin position="143"/>
        <end position="160"/>
    </location>
</feature>
<feature type="transmembrane region" description="Helical" evidence="3">
    <location>
        <begin position="215"/>
        <end position="236"/>
    </location>
</feature>
<sequence length="477" mass="52978">MKLFRAFSSQASGRHRVLARPPQRVFLVQMISRRYCLAAVTLFAVQSMVALAGALDLVIPDLPSPIPFEFGRAIHLGFAVLWPLIGTMGMVYYFTAAELNREVFSPRLARWQFGIVLTFALSVYLSLSLRIGNGREYLEGMPLLYLGIGLALLLAAYNLVRTLWADKHHITPAAAIMTVGVLFLLILLLPNALHYNNPTLDEAAKFWVVHLWEEMAFELTTAGFIATFFIVSGLAVREQVEKWLYLEAGLAVSGGLYSTGHHYFWIGVPSLWLLLGTLISLLEVVPVAMLVQMTYVGFKSSKLSSKTGIKSKREKLTLWLILSSLIYHVLGASVLGLMITIPWVNLYVHGTYTTSAHAHLALFGSMGFLVLAACYYILSWGSEPTAKGYKAGVLAVLLLNIGLIGMGTALLVAGFVQTYLWRILGQDFMQVRFHLTPYLLARVLAGGVFALGDFLLIWQIYTAWWRTRKQNSPSSGH</sequence>
<keyword evidence="1" id="KW-0813">Transport</keyword>
<keyword evidence="3" id="KW-1133">Transmembrane helix</keyword>
<dbReference type="Proteomes" id="UP000836597">
    <property type="component" value="Chromosome"/>
</dbReference>
<dbReference type="PANTHER" id="PTHR10422">
    <property type="entry name" value="CYTOCHROME C OXIDASE SUBUNIT 1"/>
    <property type="match status" value="1"/>
</dbReference>
<dbReference type="PANTHER" id="PTHR10422:SF38">
    <property type="entry name" value="CYTOCHROME B SUBUNIT OF NITRIC OXIDE REDUCTASE"/>
    <property type="match status" value="1"/>
</dbReference>
<dbReference type="SUPFAM" id="SSF81442">
    <property type="entry name" value="Cytochrome c oxidase subunit I-like"/>
    <property type="match status" value="1"/>
</dbReference>
<dbReference type="GO" id="GO:0009060">
    <property type="term" value="P:aerobic respiration"/>
    <property type="evidence" value="ECO:0007669"/>
    <property type="project" value="InterPro"/>
</dbReference>
<dbReference type="InterPro" id="IPR036927">
    <property type="entry name" value="Cyt_c_oxase-like_su1_sf"/>
</dbReference>
<feature type="transmembrane region" description="Helical" evidence="3">
    <location>
        <begin position="73"/>
        <end position="96"/>
    </location>
</feature>
<dbReference type="AlphaFoldDB" id="A0A8S0VX70"/>
<evidence type="ECO:0000256" key="1">
    <source>
        <dbReference type="ARBA" id="ARBA00022660"/>
    </source>
</evidence>
<keyword evidence="7" id="KW-1185">Reference proteome</keyword>
<feature type="domain" description="Cytochrome oxidase subunit I profile" evidence="4">
    <location>
        <begin position="206"/>
        <end position="415"/>
    </location>
</feature>
<evidence type="ECO:0000259" key="4">
    <source>
        <dbReference type="PROSITE" id="PS50855"/>
    </source>
</evidence>
<feature type="transmembrane region" description="Helical" evidence="3">
    <location>
        <begin position="318"/>
        <end position="344"/>
    </location>
</feature>
<dbReference type="GO" id="GO:0020037">
    <property type="term" value="F:heme binding"/>
    <property type="evidence" value="ECO:0007669"/>
    <property type="project" value="InterPro"/>
</dbReference>
<keyword evidence="2" id="KW-0249">Electron transport</keyword>
<dbReference type="InterPro" id="IPR023616">
    <property type="entry name" value="Cyt_c_oxase-like_su1_dom"/>
</dbReference>
<keyword evidence="1" id="KW-0679">Respiratory chain</keyword>
<reference evidence="5" key="2">
    <citation type="submission" date="2020-01" db="EMBL/GenBank/DDBJ databases">
        <authorList>
            <person name="Hornung B."/>
        </authorList>
    </citation>
    <scope>NUCLEOTIDE SEQUENCE</scope>
    <source>
        <strain evidence="5">PacBioINE</strain>
    </source>
</reference>
<feature type="transmembrane region" description="Helical" evidence="3">
    <location>
        <begin position="356"/>
        <end position="379"/>
    </location>
</feature>